<feature type="domain" description="Hemerythrin-like" evidence="1">
    <location>
        <begin position="2"/>
        <end position="135"/>
    </location>
</feature>
<evidence type="ECO:0000259" key="1">
    <source>
        <dbReference type="Pfam" id="PF01814"/>
    </source>
</evidence>
<accession>A0ABS8W7V4</accession>
<comment type="caution">
    <text evidence="2">The sequence shown here is derived from an EMBL/GenBank/DDBJ whole genome shotgun (WGS) entry which is preliminary data.</text>
</comment>
<organism evidence="2 3">
    <name type="scientific">Motilimonas cestriensis</name>
    <dbReference type="NCBI Taxonomy" id="2742685"/>
    <lineage>
        <taxon>Bacteria</taxon>
        <taxon>Pseudomonadati</taxon>
        <taxon>Pseudomonadota</taxon>
        <taxon>Gammaproteobacteria</taxon>
        <taxon>Alteromonadales</taxon>
        <taxon>Alteromonadales genera incertae sedis</taxon>
        <taxon>Motilimonas</taxon>
    </lineage>
</organism>
<dbReference type="InterPro" id="IPR012312">
    <property type="entry name" value="Hemerythrin-like"/>
</dbReference>
<dbReference type="EMBL" id="JAIMJA010000005">
    <property type="protein sequence ID" value="MCE2594452.1"/>
    <property type="molecule type" value="Genomic_DNA"/>
</dbReference>
<name>A0ABS8W7V4_9GAMM</name>
<proteinExistence type="predicted"/>
<dbReference type="Proteomes" id="UP001201273">
    <property type="component" value="Unassembled WGS sequence"/>
</dbReference>
<evidence type="ECO:0000313" key="3">
    <source>
        <dbReference type="Proteomes" id="UP001201273"/>
    </source>
</evidence>
<dbReference type="Pfam" id="PF01814">
    <property type="entry name" value="Hemerythrin"/>
    <property type="match status" value="1"/>
</dbReference>
<dbReference type="CDD" id="cd12108">
    <property type="entry name" value="Hr-like"/>
    <property type="match status" value="1"/>
</dbReference>
<dbReference type="RefSeq" id="WP_233051995.1">
    <property type="nucleotide sequence ID" value="NZ_JAIMJA010000005.1"/>
</dbReference>
<dbReference type="PANTHER" id="PTHR39966">
    <property type="entry name" value="BLL2471 PROTEIN-RELATED"/>
    <property type="match status" value="1"/>
</dbReference>
<keyword evidence="3" id="KW-1185">Reference proteome</keyword>
<evidence type="ECO:0000313" key="2">
    <source>
        <dbReference type="EMBL" id="MCE2594452.1"/>
    </source>
</evidence>
<gene>
    <name evidence="2" type="ORF">K6Y31_06465</name>
</gene>
<protein>
    <submittedName>
        <fullName evidence="2">Hemerythrin domain-containing protein</fullName>
    </submittedName>
</protein>
<dbReference type="Gene3D" id="1.20.120.520">
    <property type="entry name" value="nmb1532 protein domain like"/>
    <property type="match status" value="1"/>
</dbReference>
<dbReference type="PANTHER" id="PTHR39966:SF1">
    <property type="entry name" value="HEMERYTHRIN-LIKE DOMAIN-CONTAINING PROTEIN"/>
    <property type="match status" value="1"/>
</dbReference>
<sequence length="178" mass="21054">MLSIIHNDHKNIAKLLNVLTDKLSRIKLEDEVDYRLVRDIVSYLQTYSGKFHHPLEDRIYEYYLKYRVVDDSVANRLHDEHQHLEIISAELKEMIDSILLDAIVSRDDIIEKLQQFVNLQKAHLDYEEVEILPAIKASLSADDWRHLEQNWHHDPQEDPLFGRTVADQYKSLAKRLSL</sequence>
<reference evidence="2 3" key="1">
    <citation type="journal article" date="2022" name="Environ. Microbiol. Rep.">
        <title>Eco-phylogenetic analyses reveal divergent evolution of vitamin B12 metabolism in the marine bacterial family 'Psychromonadaceae'.</title>
        <authorList>
            <person name="Jin X."/>
            <person name="Yang Y."/>
            <person name="Cao H."/>
            <person name="Gao B."/>
            <person name="Zhao Z."/>
        </authorList>
    </citation>
    <scope>NUCLEOTIDE SEQUENCE [LARGE SCALE GENOMIC DNA]</scope>
    <source>
        <strain evidence="2 3">MKS20</strain>
    </source>
</reference>